<feature type="compositionally biased region" description="Basic residues" evidence="1">
    <location>
        <begin position="144"/>
        <end position="154"/>
    </location>
</feature>
<name>A0A7S4PVS0_9DINO</name>
<feature type="compositionally biased region" description="Basic and acidic residues" evidence="1">
    <location>
        <begin position="76"/>
        <end position="143"/>
    </location>
</feature>
<organism evidence="2">
    <name type="scientific">Alexandrium monilatum</name>
    <dbReference type="NCBI Taxonomy" id="311494"/>
    <lineage>
        <taxon>Eukaryota</taxon>
        <taxon>Sar</taxon>
        <taxon>Alveolata</taxon>
        <taxon>Dinophyceae</taxon>
        <taxon>Gonyaulacales</taxon>
        <taxon>Pyrocystaceae</taxon>
        <taxon>Alexandrium</taxon>
    </lineage>
</organism>
<feature type="region of interest" description="Disordered" evidence="1">
    <location>
        <begin position="35"/>
        <end position="154"/>
    </location>
</feature>
<gene>
    <name evidence="2" type="ORF">AMON00008_LOCUS3405</name>
</gene>
<dbReference type="EMBL" id="HBNR01005041">
    <property type="protein sequence ID" value="CAE4563786.1"/>
    <property type="molecule type" value="Transcribed_RNA"/>
</dbReference>
<protein>
    <submittedName>
        <fullName evidence="2">Uncharacterized protein</fullName>
    </submittedName>
</protein>
<accession>A0A7S4PVS0</accession>
<reference evidence="2" key="1">
    <citation type="submission" date="2021-01" db="EMBL/GenBank/DDBJ databases">
        <authorList>
            <person name="Corre E."/>
            <person name="Pelletier E."/>
            <person name="Niang G."/>
            <person name="Scheremetjew M."/>
            <person name="Finn R."/>
            <person name="Kale V."/>
            <person name="Holt S."/>
            <person name="Cochrane G."/>
            <person name="Meng A."/>
            <person name="Brown T."/>
            <person name="Cohen L."/>
        </authorList>
    </citation>
    <scope>NUCLEOTIDE SEQUENCE</scope>
    <source>
        <strain evidence="2">CCMP3105</strain>
    </source>
</reference>
<sequence length="240" mass="27185">MAAATAADRVTCLEGTPREVAQTLREMGLVPALWAQQPQKQAGEGSGAAQWYDMVAGDDDESLDVEPCPCTPARRSGQEAHDPVGEDKTDREKDFQQDYAGDHEKDPERGVLKEYGKDRENGHQKDHEKGREVKRQQEAEEKARRRRRGRRRTATRARLRAVMARYCLRCQNSPVSWTGGPAWTIPPGAARAPLGHRAPTTSWLRLRPPWCQSLCRMRFPGTGQMRIWGGRAWREKQMGR</sequence>
<proteinExistence type="predicted"/>
<evidence type="ECO:0000313" key="2">
    <source>
        <dbReference type="EMBL" id="CAE4563786.1"/>
    </source>
</evidence>
<dbReference type="AlphaFoldDB" id="A0A7S4PVS0"/>
<evidence type="ECO:0000256" key="1">
    <source>
        <dbReference type="SAM" id="MobiDB-lite"/>
    </source>
</evidence>